<dbReference type="GO" id="GO:0009897">
    <property type="term" value="C:external side of plasma membrane"/>
    <property type="evidence" value="ECO:0007669"/>
    <property type="project" value="TreeGrafter"/>
</dbReference>
<dbReference type="InterPro" id="IPR036179">
    <property type="entry name" value="Ig-like_dom_sf"/>
</dbReference>
<dbReference type="Proteomes" id="UP001174136">
    <property type="component" value="Unassembled WGS sequence"/>
</dbReference>
<dbReference type="GO" id="GO:1990782">
    <property type="term" value="F:protein tyrosine kinase binding"/>
    <property type="evidence" value="ECO:0007669"/>
    <property type="project" value="TreeGrafter"/>
</dbReference>
<dbReference type="GO" id="GO:0045121">
    <property type="term" value="C:membrane raft"/>
    <property type="evidence" value="ECO:0007669"/>
    <property type="project" value="TreeGrafter"/>
</dbReference>
<dbReference type="Pfam" id="PF07686">
    <property type="entry name" value="V-set"/>
    <property type="match status" value="1"/>
</dbReference>
<evidence type="ECO:0000259" key="3">
    <source>
        <dbReference type="PROSITE" id="PS50835"/>
    </source>
</evidence>
<reference evidence="4" key="1">
    <citation type="journal article" date="2023" name="Front. Mar. Sci.">
        <title>A new Merluccius polli reference genome to investigate the effects of global change in West African waters.</title>
        <authorList>
            <person name="Mateo J.L."/>
            <person name="Blanco-Fernandez C."/>
            <person name="Garcia-Vazquez E."/>
            <person name="Machado-Schiaffino G."/>
        </authorList>
    </citation>
    <scope>NUCLEOTIDE SEQUENCE</scope>
    <source>
        <strain evidence="4">C29</strain>
        <tissue evidence="4">Fin</tissue>
    </source>
</reference>
<dbReference type="GO" id="GO:0035723">
    <property type="term" value="P:interleukin-15-mediated signaling pathway"/>
    <property type="evidence" value="ECO:0007669"/>
    <property type="project" value="TreeGrafter"/>
</dbReference>
<keyword evidence="2" id="KW-0472">Membrane</keyword>
<evidence type="ECO:0000256" key="1">
    <source>
        <dbReference type="SAM" id="MobiDB-lite"/>
    </source>
</evidence>
<name>A0AA47N0X8_MERPO</name>
<feature type="compositionally biased region" description="Low complexity" evidence="1">
    <location>
        <begin position="183"/>
        <end position="207"/>
    </location>
</feature>
<feature type="domain" description="Ig-like" evidence="3">
    <location>
        <begin position="25"/>
        <end position="130"/>
    </location>
</feature>
<dbReference type="SMART" id="SM00409">
    <property type="entry name" value="IG"/>
    <property type="match status" value="2"/>
</dbReference>
<evidence type="ECO:0000313" key="5">
    <source>
        <dbReference type="Proteomes" id="UP001174136"/>
    </source>
</evidence>
<dbReference type="GO" id="GO:0042289">
    <property type="term" value="F:MHC class II protein binding"/>
    <property type="evidence" value="ECO:0007669"/>
    <property type="project" value="TreeGrafter"/>
</dbReference>
<dbReference type="Gene3D" id="2.60.40.10">
    <property type="entry name" value="Immunoglobulins"/>
    <property type="match status" value="2"/>
</dbReference>
<dbReference type="PROSITE" id="PS50835">
    <property type="entry name" value="IG_LIKE"/>
    <property type="match status" value="2"/>
</dbReference>
<keyword evidence="2" id="KW-1133">Transmembrane helix</keyword>
<gene>
    <name evidence="4" type="ORF">N1851_009535</name>
</gene>
<feature type="domain" description="Ig-like" evidence="3">
    <location>
        <begin position="140"/>
        <end position="237"/>
    </location>
</feature>
<dbReference type="InterPro" id="IPR007110">
    <property type="entry name" value="Ig-like_dom"/>
</dbReference>
<dbReference type="AlphaFoldDB" id="A0AA47N0X8"/>
<comment type="caution">
    <text evidence="4">The sequence shown here is derived from an EMBL/GenBank/DDBJ whole genome shotgun (WGS) entry which is preliminary data.</text>
</comment>
<dbReference type="InterPro" id="IPR013783">
    <property type="entry name" value="Ig-like_fold"/>
</dbReference>
<organism evidence="4 5">
    <name type="scientific">Merluccius polli</name>
    <name type="common">Benguela hake</name>
    <name type="synonym">Merluccius cadenati</name>
    <dbReference type="NCBI Taxonomy" id="89951"/>
    <lineage>
        <taxon>Eukaryota</taxon>
        <taxon>Metazoa</taxon>
        <taxon>Chordata</taxon>
        <taxon>Craniata</taxon>
        <taxon>Vertebrata</taxon>
        <taxon>Euteleostomi</taxon>
        <taxon>Actinopterygii</taxon>
        <taxon>Neopterygii</taxon>
        <taxon>Teleostei</taxon>
        <taxon>Neoteleostei</taxon>
        <taxon>Acanthomorphata</taxon>
        <taxon>Zeiogadaria</taxon>
        <taxon>Gadariae</taxon>
        <taxon>Gadiformes</taxon>
        <taxon>Gadoidei</taxon>
        <taxon>Merlucciidae</taxon>
        <taxon>Merluccius</taxon>
    </lineage>
</organism>
<keyword evidence="2" id="KW-0812">Transmembrane</keyword>
<keyword evidence="5" id="KW-1185">Reference proteome</keyword>
<feature type="transmembrane region" description="Helical" evidence="2">
    <location>
        <begin position="344"/>
        <end position="363"/>
    </location>
</feature>
<dbReference type="EMBL" id="JAOPHQ010001722">
    <property type="protein sequence ID" value="KAK0149715.1"/>
    <property type="molecule type" value="Genomic_DNA"/>
</dbReference>
<evidence type="ECO:0000256" key="2">
    <source>
        <dbReference type="SAM" id="Phobius"/>
    </source>
</evidence>
<sequence>MKIAQRALERRRSSGVWSEETEVLVEEGSQAVLPCHTNLLSPAVAQVRWSKSNDTVWRKERSGLEYYGISWAKRGPMRVTHTRHQRMWSPHTGFSTGDYSLYMTNVTEKDGGLYTCRAEGEGLLVHKRVTLRVIKGIVLPTRAHTRVYAAVGSAVTLPCMFSHGSTPSDPVWEKTSGGSNPLLFQLPSSLPPSSSSLSPSRSPSQSPWDVSASIGVVAPGDQGTYRCSGMIEGRRLSRSLQLVLSHVESNRGDPEILTCQLSDDSEVTQYDWVFISQDAHGTQIVTSKQHGNISRIRLTENILGEWVCRFYGEKGMLGNATYHTETMRGLHGHSDTELSSNTSTVLVVSGVAVLVVLILAWMCRKYQMKKRIVQYPALEAIVHAMANKHGEQ</sequence>
<dbReference type="GO" id="GO:0042110">
    <property type="term" value="P:T cell activation"/>
    <property type="evidence" value="ECO:0007669"/>
    <property type="project" value="TreeGrafter"/>
</dbReference>
<dbReference type="PANTHER" id="PTHR11422">
    <property type="entry name" value="T-CELL SURFACE GLYCOPROTEIN CD4"/>
    <property type="match status" value="1"/>
</dbReference>
<dbReference type="GO" id="GO:0070374">
    <property type="term" value="P:positive regulation of ERK1 and ERK2 cascade"/>
    <property type="evidence" value="ECO:0007669"/>
    <property type="project" value="TreeGrafter"/>
</dbReference>
<proteinExistence type="predicted"/>
<dbReference type="PANTHER" id="PTHR11422:SF12">
    <property type="entry name" value="MICROFIBRIL-ASSOCIATED GLYCOPROTEIN 3"/>
    <property type="match status" value="1"/>
</dbReference>
<feature type="region of interest" description="Disordered" evidence="1">
    <location>
        <begin position="183"/>
        <end position="211"/>
    </location>
</feature>
<protein>
    <recommendedName>
        <fullName evidence="3">Ig-like domain-containing protein</fullName>
    </recommendedName>
</protein>
<accession>A0AA47N0X8</accession>
<dbReference type="InterPro" id="IPR003599">
    <property type="entry name" value="Ig_sub"/>
</dbReference>
<dbReference type="InterPro" id="IPR013106">
    <property type="entry name" value="Ig_V-set"/>
</dbReference>
<dbReference type="SUPFAM" id="SSF48726">
    <property type="entry name" value="Immunoglobulin"/>
    <property type="match status" value="2"/>
</dbReference>
<evidence type="ECO:0000313" key="4">
    <source>
        <dbReference type="EMBL" id="KAK0149715.1"/>
    </source>
</evidence>